<evidence type="ECO:0000313" key="3">
    <source>
        <dbReference type="EMBL" id="GLW55833.1"/>
    </source>
</evidence>
<dbReference type="AlphaFoldDB" id="A0A9W6PJ47"/>
<accession>A0A9W6PJ47</accession>
<dbReference type="Pfam" id="PF09851">
    <property type="entry name" value="SHOCT"/>
    <property type="match status" value="1"/>
</dbReference>
<protein>
    <recommendedName>
        <fullName evidence="2">SHOCT domain-containing protein</fullName>
    </recommendedName>
</protein>
<reference evidence="3" key="1">
    <citation type="submission" date="2023-02" db="EMBL/GenBank/DDBJ databases">
        <title>Kitasatospora phosalacinea NBRC 14362.</title>
        <authorList>
            <person name="Ichikawa N."/>
            <person name="Sato H."/>
            <person name="Tonouchi N."/>
        </authorList>
    </citation>
    <scope>NUCLEOTIDE SEQUENCE</scope>
    <source>
        <strain evidence="3">NBRC 14362</strain>
    </source>
</reference>
<organism evidence="3 4">
    <name type="scientific">Kitasatospora phosalacinea</name>
    <dbReference type="NCBI Taxonomy" id="2065"/>
    <lineage>
        <taxon>Bacteria</taxon>
        <taxon>Bacillati</taxon>
        <taxon>Actinomycetota</taxon>
        <taxon>Actinomycetes</taxon>
        <taxon>Kitasatosporales</taxon>
        <taxon>Streptomycetaceae</taxon>
        <taxon>Kitasatospora</taxon>
    </lineage>
</organism>
<proteinExistence type="predicted"/>
<dbReference type="InterPro" id="IPR018649">
    <property type="entry name" value="SHOCT"/>
</dbReference>
<evidence type="ECO:0000256" key="1">
    <source>
        <dbReference type="SAM" id="Phobius"/>
    </source>
</evidence>
<gene>
    <name evidence="3" type="ORF">Kpho01_38440</name>
</gene>
<comment type="caution">
    <text evidence="3">The sequence shown here is derived from an EMBL/GenBank/DDBJ whole genome shotgun (WGS) entry which is preliminary data.</text>
</comment>
<dbReference type="Proteomes" id="UP001165143">
    <property type="component" value="Unassembled WGS sequence"/>
</dbReference>
<keyword evidence="1" id="KW-0472">Membrane</keyword>
<keyword evidence="1" id="KW-1133">Transmembrane helix</keyword>
<feature type="domain" description="SHOCT" evidence="2">
    <location>
        <begin position="52"/>
        <end position="75"/>
    </location>
</feature>
<name>A0A9W6PJ47_9ACTN</name>
<feature type="transmembrane region" description="Helical" evidence="1">
    <location>
        <begin position="15"/>
        <end position="34"/>
    </location>
</feature>
<keyword evidence="1" id="KW-0812">Transmembrane</keyword>
<evidence type="ECO:0000259" key="2">
    <source>
        <dbReference type="Pfam" id="PF09851"/>
    </source>
</evidence>
<sequence>MVTLLADGWHGPGPWVLVFPLFWLLVVVLVVAVLRRAGWRRRGWCGGGGEHAPLAVLGRRYAQGEIDEAEYRERRGVLTEEHGADGGKR</sequence>
<dbReference type="EMBL" id="BSRX01000021">
    <property type="protein sequence ID" value="GLW55833.1"/>
    <property type="molecule type" value="Genomic_DNA"/>
</dbReference>
<evidence type="ECO:0000313" key="4">
    <source>
        <dbReference type="Proteomes" id="UP001165143"/>
    </source>
</evidence>
<dbReference type="RefSeq" id="WP_051778428.1">
    <property type="nucleotide sequence ID" value="NZ_BSRX01000021.1"/>
</dbReference>